<evidence type="ECO:0000313" key="2">
    <source>
        <dbReference type="EMBL" id="QJA95850.1"/>
    </source>
</evidence>
<reference evidence="1" key="1">
    <citation type="submission" date="2020-03" db="EMBL/GenBank/DDBJ databases">
        <title>The deep terrestrial virosphere.</title>
        <authorList>
            <person name="Holmfeldt K."/>
            <person name="Nilsson E."/>
            <person name="Simone D."/>
            <person name="Lopez-Fernandez M."/>
            <person name="Wu X."/>
            <person name="de Brujin I."/>
            <person name="Lundin D."/>
            <person name="Andersson A."/>
            <person name="Bertilsson S."/>
            <person name="Dopson M."/>
        </authorList>
    </citation>
    <scope>NUCLEOTIDE SEQUENCE</scope>
    <source>
        <strain evidence="1">MM415A04229</strain>
        <strain evidence="2">MM415B05140</strain>
    </source>
</reference>
<gene>
    <name evidence="1" type="ORF">MM415A04229_0005</name>
    <name evidence="2" type="ORF">MM415B05140_0009</name>
</gene>
<dbReference type="EMBL" id="MT143349">
    <property type="protein sequence ID" value="QJA95850.1"/>
    <property type="molecule type" value="Genomic_DNA"/>
</dbReference>
<accession>A0A6M3JLX6</accession>
<proteinExistence type="predicted"/>
<protein>
    <submittedName>
        <fullName evidence="1">Uncharacterized protein</fullName>
    </submittedName>
</protein>
<evidence type="ECO:0000313" key="1">
    <source>
        <dbReference type="EMBL" id="QJA69847.1"/>
    </source>
</evidence>
<organism evidence="1">
    <name type="scientific">viral metagenome</name>
    <dbReference type="NCBI Taxonomy" id="1070528"/>
    <lineage>
        <taxon>unclassified sequences</taxon>
        <taxon>metagenomes</taxon>
        <taxon>organismal metagenomes</taxon>
    </lineage>
</organism>
<name>A0A6M3JLX6_9ZZZZ</name>
<dbReference type="AlphaFoldDB" id="A0A6M3JLX6"/>
<sequence>MDQKPKCPICQGTGFSLAGKICPHITGKKLEGMPDIPDFFKDIFDDIFKGGSDGKKYQQK</sequence>
<dbReference type="EMBL" id="MT141741">
    <property type="protein sequence ID" value="QJA69847.1"/>
    <property type="molecule type" value="Genomic_DNA"/>
</dbReference>